<organism evidence="2 3">
    <name type="scientific">Marmota monax</name>
    <name type="common">Woodchuck</name>
    <dbReference type="NCBI Taxonomy" id="9995"/>
    <lineage>
        <taxon>Eukaryota</taxon>
        <taxon>Metazoa</taxon>
        <taxon>Chordata</taxon>
        <taxon>Craniata</taxon>
        <taxon>Vertebrata</taxon>
        <taxon>Euteleostomi</taxon>
        <taxon>Mammalia</taxon>
        <taxon>Eutheria</taxon>
        <taxon>Euarchontoglires</taxon>
        <taxon>Glires</taxon>
        <taxon>Rodentia</taxon>
        <taxon>Sciuromorpha</taxon>
        <taxon>Sciuridae</taxon>
        <taxon>Xerinae</taxon>
        <taxon>Marmotini</taxon>
        <taxon>Marmota</taxon>
    </lineage>
</organism>
<accession>A0A5E4DIB4</accession>
<gene>
    <name evidence="2" type="ORF">MONAX_5E026091</name>
</gene>
<protein>
    <submittedName>
        <fullName evidence="2">Uncharacterized protein</fullName>
    </submittedName>
</protein>
<evidence type="ECO:0000313" key="3">
    <source>
        <dbReference type="Proteomes" id="UP000335636"/>
    </source>
</evidence>
<reference evidence="2" key="1">
    <citation type="submission" date="2019-04" db="EMBL/GenBank/DDBJ databases">
        <authorList>
            <person name="Alioto T."/>
            <person name="Alioto T."/>
        </authorList>
    </citation>
    <scope>NUCLEOTIDE SEQUENCE [LARGE SCALE GENOMIC DNA]</scope>
</reference>
<name>A0A5E4DIB4_MARMO</name>
<dbReference type="AlphaFoldDB" id="A0A5E4DIB4"/>
<feature type="non-terminal residue" evidence="2">
    <location>
        <position position="165"/>
    </location>
</feature>
<sequence length="165" mass="17256">MWQRHSPREDKAVWLQGESWVPGQKACRTACPAGPPALCLLIPHSPSGGRDAGRPQEPAPCILVPGPWGSPESEHRGLGPRPSPSTSPESSPPSQRHSPGTFPKWSRDAPHPSLLESDGAEPSSLKKEVTGKAPHPGQEAQSEGPARTPEAAGAEPGEDSIAAEG</sequence>
<feature type="region of interest" description="Disordered" evidence="1">
    <location>
        <begin position="42"/>
        <end position="165"/>
    </location>
</feature>
<evidence type="ECO:0000313" key="2">
    <source>
        <dbReference type="EMBL" id="VTJ91469.1"/>
    </source>
</evidence>
<feature type="compositionally biased region" description="Low complexity" evidence="1">
    <location>
        <begin position="84"/>
        <end position="94"/>
    </location>
</feature>
<keyword evidence="3" id="KW-1185">Reference proteome</keyword>
<proteinExistence type="predicted"/>
<evidence type="ECO:0000256" key="1">
    <source>
        <dbReference type="SAM" id="MobiDB-lite"/>
    </source>
</evidence>
<dbReference type="EMBL" id="CABDUW010008676">
    <property type="protein sequence ID" value="VTJ91469.1"/>
    <property type="molecule type" value="Genomic_DNA"/>
</dbReference>
<comment type="caution">
    <text evidence="2">The sequence shown here is derived from an EMBL/GenBank/DDBJ whole genome shotgun (WGS) entry which is preliminary data.</text>
</comment>
<dbReference type="Proteomes" id="UP000335636">
    <property type="component" value="Unassembled WGS sequence"/>
</dbReference>